<organism evidence="1 2">
    <name type="scientific">Tulasnella calospora MUT 4182</name>
    <dbReference type="NCBI Taxonomy" id="1051891"/>
    <lineage>
        <taxon>Eukaryota</taxon>
        <taxon>Fungi</taxon>
        <taxon>Dikarya</taxon>
        <taxon>Basidiomycota</taxon>
        <taxon>Agaricomycotina</taxon>
        <taxon>Agaricomycetes</taxon>
        <taxon>Cantharellales</taxon>
        <taxon>Tulasnellaceae</taxon>
        <taxon>Tulasnella</taxon>
    </lineage>
</organism>
<protein>
    <submittedName>
        <fullName evidence="1">Uncharacterized protein</fullName>
    </submittedName>
</protein>
<accession>A0A0C3Q9H3</accession>
<proteinExistence type="predicted"/>
<name>A0A0C3Q9H3_9AGAM</name>
<sequence length="445" mass="49660">MIDDFILTICLDFRSLSEISLPDVQAELSGDIPLQLLQVDAPPGDQGLEHQEQIIQSVQTNDYTIHIVYTNGFRRSMHALGSYITTLPHRFTDTIDVMNKLLARRTKRRFVVLILLAYRGWVHDYGGSMQNLHLKSVERDLVLILDHLAYRHDNRETEWHFLLDFDCEYTDPTGFTRFLPRVYPTKKSILDGSEVRGWFIVSLASIAFVEVNPLSSICSVGGRAEYTSPGTGVTSRHDDLIHYSVTEPQNRSEPHSAFIVAADGNWISGKELYSSLRDKSKKVKASTTTLVLDIRTTTCRTNIPSQSKDDLPVTYAADTATQAPEAPPGRKRPHSQLVAVAASRIGEPGGTLNNHGALTLLLIRYLQRFPSSSAIGVLEHLNTLCQAHPNPSAPPRNALIEAGFRTSLPSDGFKIWNNAEGLVRESRRNDTLIFVHVTGSTTIEY</sequence>
<evidence type="ECO:0000313" key="2">
    <source>
        <dbReference type="Proteomes" id="UP000054248"/>
    </source>
</evidence>
<reference evidence="2" key="2">
    <citation type="submission" date="2015-01" db="EMBL/GenBank/DDBJ databases">
        <title>Evolutionary Origins and Diversification of the Mycorrhizal Mutualists.</title>
        <authorList>
            <consortium name="DOE Joint Genome Institute"/>
            <consortium name="Mycorrhizal Genomics Consortium"/>
            <person name="Kohler A."/>
            <person name="Kuo A."/>
            <person name="Nagy L.G."/>
            <person name="Floudas D."/>
            <person name="Copeland A."/>
            <person name="Barry K.W."/>
            <person name="Cichocki N."/>
            <person name="Veneault-Fourrey C."/>
            <person name="LaButti K."/>
            <person name="Lindquist E.A."/>
            <person name="Lipzen A."/>
            <person name="Lundell T."/>
            <person name="Morin E."/>
            <person name="Murat C."/>
            <person name="Riley R."/>
            <person name="Ohm R."/>
            <person name="Sun H."/>
            <person name="Tunlid A."/>
            <person name="Henrissat B."/>
            <person name="Grigoriev I.V."/>
            <person name="Hibbett D.S."/>
            <person name="Martin F."/>
        </authorList>
    </citation>
    <scope>NUCLEOTIDE SEQUENCE [LARGE SCALE GENOMIC DNA]</scope>
    <source>
        <strain evidence="2">MUT 4182</strain>
    </source>
</reference>
<dbReference type="HOGENOM" id="CLU_615671_0_0_1"/>
<gene>
    <name evidence="1" type="ORF">M407DRAFT_29120</name>
</gene>
<dbReference type="EMBL" id="KN823144">
    <property type="protein sequence ID" value="KIO21241.1"/>
    <property type="molecule type" value="Genomic_DNA"/>
</dbReference>
<dbReference type="AlphaFoldDB" id="A0A0C3Q9H3"/>
<dbReference type="Proteomes" id="UP000054248">
    <property type="component" value="Unassembled WGS sequence"/>
</dbReference>
<reference evidence="1 2" key="1">
    <citation type="submission" date="2014-04" db="EMBL/GenBank/DDBJ databases">
        <authorList>
            <consortium name="DOE Joint Genome Institute"/>
            <person name="Kuo A."/>
            <person name="Girlanda M."/>
            <person name="Perotto S."/>
            <person name="Kohler A."/>
            <person name="Nagy L.G."/>
            <person name="Floudas D."/>
            <person name="Copeland A."/>
            <person name="Barry K.W."/>
            <person name="Cichocki N."/>
            <person name="Veneault-Fourrey C."/>
            <person name="LaButti K."/>
            <person name="Lindquist E.A."/>
            <person name="Lipzen A."/>
            <person name="Lundell T."/>
            <person name="Morin E."/>
            <person name="Murat C."/>
            <person name="Sun H."/>
            <person name="Tunlid A."/>
            <person name="Henrissat B."/>
            <person name="Grigoriev I.V."/>
            <person name="Hibbett D.S."/>
            <person name="Martin F."/>
            <person name="Nordberg H.P."/>
            <person name="Cantor M.N."/>
            <person name="Hua S.X."/>
        </authorList>
    </citation>
    <scope>NUCLEOTIDE SEQUENCE [LARGE SCALE GENOMIC DNA]</scope>
    <source>
        <strain evidence="1 2">MUT 4182</strain>
    </source>
</reference>
<evidence type="ECO:0000313" key="1">
    <source>
        <dbReference type="EMBL" id="KIO21241.1"/>
    </source>
</evidence>
<keyword evidence="2" id="KW-1185">Reference proteome</keyword>